<keyword evidence="12 14" id="KW-0961">Cell wall biogenesis/degradation</keyword>
<evidence type="ECO:0000256" key="11">
    <source>
        <dbReference type="ARBA" id="ARBA00023306"/>
    </source>
</evidence>
<sequence length="480" mass="53252">MTKKIDKSVHFIGIGGIGMSALARVCLEQGYRVSGSTLSGEESLLTFLEKMGAKLYQGHDASYISKDVDYVVVSSSIQPKNVELLEAKKLNKTILHRSQFLDYLISGYKVIAVSGTHGKTTTTALIGHMLDVAGIDPLIITGGIMPLYQSNVRQGKGPWAVIEADESDGTFLNLSRVDIAIVTNVEPEHMEFYGTEENLFSFFSRFLLKASQKRILGNLGSFCDFFVKQNESSLNITYGTQGSVSCKNVSPFLEGTKFDVMLTGPCPVLWEELKLKLRGIHNVYNALAAVSVAQALEIKASDVYKAFSTFESVRRRLTYTGSAQGVHVLDDYAHHPTEVKAVLEALRCHYPKQKIFVIFQPHRYTRLQYLMEGFAESFSNADEVMVLPVYSAGEHPVEGINSKTLLEKIQKFHDKAYIFSEWSLSLPDLCDHIARFSTQEDIIVCCGAGDITKLAYALPEALERVLTGVKTTVNASLVWR</sequence>
<evidence type="ECO:0000256" key="3">
    <source>
        <dbReference type="ARBA" id="ARBA00012211"/>
    </source>
</evidence>
<dbReference type="InterPro" id="IPR000713">
    <property type="entry name" value="Mur_ligase_N"/>
</dbReference>
<dbReference type="GO" id="GO:0008763">
    <property type="term" value="F:UDP-N-acetylmuramate-L-alanine ligase activity"/>
    <property type="evidence" value="ECO:0007669"/>
    <property type="project" value="UniProtKB-UniRule"/>
</dbReference>
<evidence type="ECO:0000256" key="14">
    <source>
        <dbReference type="HAMAP-Rule" id="MF_00046"/>
    </source>
</evidence>
<evidence type="ECO:0000256" key="7">
    <source>
        <dbReference type="ARBA" id="ARBA00022741"/>
    </source>
</evidence>
<proteinExistence type="inferred from homology"/>
<feature type="domain" description="Mur ligase C-terminal" evidence="16">
    <location>
        <begin position="315"/>
        <end position="449"/>
    </location>
</feature>
<dbReference type="GO" id="GO:0071555">
    <property type="term" value="P:cell wall organization"/>
    <property type="evidence" value="ECO:0007669"/>
    <property type="project" value="UniProtKB-KW"/>
</dbReference>
<protein>
    <recommendedName>
        <fullName evidence="3 14">UDP-N-acetylmuramate--L-alanine ligase</fullName>
        <ecNumber evidence="3 14">6.3.2.8</ecNumber>
    </recommendedName>
    <alternativeName>
        <fullName evidence="14">UDP-N-acetylmuramoyl-L-alanine synthetase</fullName>
    </alternativeName>
</protein>
<feature type="domain" description="Mur ligase N-terminal catalytic" evidence="15">
    <location>
        <begin position="9"/>
        <end position="108"/>
    </location>
</feature>
<keyword evidence="4 14" id="KW-0963">Cytoplasm</keyword>
<comment type="catalytic activity">
    <reaction evidence="13 14">
        <text>UDP-N-acetyl-alpha-D-muramate + L-alanine + ATP = UDP-N-acetyl-alpha-D-muramoyl-L-alanine + ADP + phosphate + H(+)</text>
        <dbReference type="Rhea" id="RHEA:23372"/>
        <dbReference type="ChEBI" id="CHEBI:15378"/>
        <dbReference type="ChEBI" id="CHEBI:30616"/>
        <dbReference type="ChEBI" id="CHEBI:43474"/>
        <dbReference type="ChEBI" id="CHEBI:57972"/>
        <dbReference type="ChEBI" id="CHEBI:70757"/>
        <dbReference type="ChEBI" id="CHEBI:83898"/>
        <dbReference type="ChEBI" id="CHEBI:456216"/>
        <dbReference type="EC" id="6.3.2.8"/>
    </reaction>
</comment>
<evidence type="ECO:0000256" key="10">
    <source>
        <dbReference type="ARBA" id="ARBA00022984"/>
    </source>
</evidence>
<dbReference type="AlphaFoldDB" id="A0A023DXA6"/>
<dbReference type="STRING" id="1427503.HE1_00182"/>
<reference evidence="18 19" key="1">
    <citation type="journal article" date="2014" name="FEMS Microbiol. Lett.">
        <title>Draft genome sequences of three Holospora species (Holospora obtusa, Holospora undulata, and Holospora elegans), endonuclear symbiotic bacteria of the ciliate Paramecium caudatum.</title>
        <authorList>
            <person name="Dohra H."/>
            <person name="Tanaka K."/>
            <person name="Suzuki T."/>
            <person name="Fujishima M."/>
            <person name="Suzuki H."/>
        </authorList>
    </citation>
    <scope>NUCLEOTIDE SEQUENCE [LARGE SCALE GENOMIC DNA]</scope>
    <source>
        <strain evidence="18 19">E1</strain>
    </source>
</reference>
<dbReference type="InterPro" id="IPR013221">
    <property type="entry name" value="Mur_ligase_cen"/>
</dbReference>
<dbReference type="SUPFAM" id="SSF51984">
    <property type="entry name" value="MurCD N-terminal domain"/>
    <property type="match status" value="1"/>
</dbReference>
<dbReference type="SUPFAM" id="SSF53623">
    <property type="entry name" value="MurD-like peptide ligases, catalytic domain"/>
    <property type="match status" value="1"/>
</dbReference>
<dbReference type="EC" id="6.3.2.8" evidence="3 14"/>
<name>A0A023DXA6_9PROT</name>
<keyword evidence="6 14" id="KW-0132">Cell division</keyword>
<comment type="similarity">
    <text evidence="14">Belongs to the MurCDEF family.</text>
</comment>
<evidence type="ECO:0000313" key="18">
    <source>
        <dbReference type="EMBL" id="GAJ45872.1"/>
    </source>
</evidence>
<dbReference type="GO" id="GO:0005524">
    <property type="term" value="F:ATP binding"/>
    <property type="evidence" value="ECO:0007669"/>
    <property type="project" value="UniProtKB-UniRule"/>
</dbReference>
<dbReference type="PANTHER" id="PTHR43445:SF3">
    <property type="entry name" value="UDP-N-ACETYLMURAMATE--L-ALANINE LIGASE"/>
    <property type="match status" value="1"/>
</dbReference>
<evidence type="ECO:0000256" key="8">
    <source>
        <dbReference type="ARBA" id="ARBA00022840"/>
    </source>
</evidence>
<feature type="binding site" evidence="14">
    <location>
        <begin position="115"/>
        <end position="121"/>
    </location>
    <ligand>
        <name>ATP</name>
        <dbReference type="ChEBI" id="CHEBI:30616"/>
    </ligand>
</feature>
<evidence type="ECO:0000256" key="2">
    <source>
        <dbReference type="ARBA" id="ARBA00004752"/>
    </source>
</evidence>
<evidence type="ECO:0000256" key="6">
    <source>
        <dbReference type="ARBA" id="ARBA00022618"/>
    </source>
</evidence>
<evidence type="ECO:0000259" key="17">
    <source>
        <dbReference type="Pfam" id="PF08245"/>
    </source>
</evidence>
<evidence type="ECO:0000256" key="1">
    <source>
        <dbReference type="ARBA" id="ARBA00004496"/>
    </source>
</evidence>
<comment type="pathway">
    <text evidence="2 14">Cell wall biogenesis; peptidoglycan biosynthesis.</text>
</comment>
<evidence type="ECO:0000256" key="13">
    <source>
        <dbReference type="ARBA" id="ARBA00047833"/>
    </source>
</evidence>
<dbReference type="InterPro" id="IPR004101">
    <property type="entry name" value="Mur_ligase_C"/>
</dbReference>
<dbReference type="GO" id="GO:0009252">
    <property type="term" value="P:peptidoglycan biosynthetic process"/>
    <property type="evidence" value="ECO:0007669"/>
    <property type="project" value="UniProtKB-UniRule"/>
</dbReference>
<evidence type="ECO:0000256" key="12">
    <source>
        <dbReference type="ARBA" id="ARBA00023316"/>
    </source>
</evidence>
<dbReference type="Gene3D" id="3.90.190.20">
    <property type="entry name" value="Mur ligase, C-terminal domain"/>
    <property type="match status" value="1"/>
</dbReference>
<dbReference type="PANTHER" id="PTHR43445">
    <property type="entry name" value="UDP-N-ACETYLMURAMATE--L-ALANINE LIGASE-RELATED"/>
    <property type="match status" value="1"/>
</dbReference>
<dbReference type="Pfam" id="PF01225">
    <property type="entry name" value="Mur_ligase"/>
    <property type="match status" value="1"/>
</dbReference>
<dbReference type="InterPro" id="IPR036565">
    <property type="entry name" value="Mur-like_cat_sf"/>
</dbReference>
<dbReference type="InterPro" id="IPR005758">
    <property type="entry name" value="UDP-N-AcMur_Ala_ligase_MurC"/>
</dbReference>
<keyword evidence="7 14" id="KW-0547">Nucleotide-binding</keyword>
<dbReference type="HAMAP" id="MF_00046">
    <property type="entry name" value="MurC"/>
    <property type="match status" value="1"/>
</dbReference>
<dbReference type="GO" id="GO:0005737">
    <property type="term" value="C:cytoplasm"/>
    <property type="evidence" value="ECO:0007669"/>
    <property type="project" value="UniProtKB-SubCell"/>
</dbReference>
<dbReference type="Pfam" id="PF02875">
    <property type="entry name" value="Mur_ligase_C"/>
    <property type="match status" value="1"/>
</dbReference>
<feature type="domain" description="Mur ligase central" evidence="17">
    <location>
        <begin position="113"/>
        <end position="293"/>
    </location>
</feature>
<gene>
    <name evidence="14" type="primary">murC</name>
    <name evidence="18" type="ORF">HE1_00182</name>
</gene>
<evidence type="ECO:0000256" key="5">
    <source>
        <dbReference type="ARBA" id="ARBA00022598"/>
    </source>
</evidence>
<dbReference type="GO" id="GO:0008360">
    <property type="term" value="P:regulation of cell shape"/>
    <property type="evidence" value="ECO:0007669"/>
    <property type="project" value="UniProtKB-KW"/>
</dbReference>
<dbReference type="UniPathway" id="UPA00219"/>
<dbReference type="RefSeq" id="WP_006301421.1">
    <property type="nucleotide sequence ID" value="NZ_BAUP01000036.1"/>
</dbReference>
<dbReference type="NCBIfam" id="TIGR01082">
    <property type="entry name" value="murC"/>
    <property type="match status" value="1"/>
</dbReference>
<dbReference type="InterPro" id="IPR050061">
    <property type="entry name" value="MurCDEF_pg_biosynth"/>
</dbReference>
<dbReference type="EMBL" id="BAUP01000036">
    <property type="protein sequence ID" value="GAJ45872.1"/>
    <property type="molecule type" value="Genomic_DNA"/>
</dbReference>
<dbReference type="Proteomes" id="UP000024842">
    <property type="component" value="Unassembled WGS sequence"/>
</dbReference>
<evidence type="ECO:0000259" key="15">
    <source>
        <dbReference type="Pfam" id="PF01225"/>
    </source>
</evidence>
<dbReference type="Gene3D" id="3.40.1190.10">
    <property type="entry name" value="Mur-like, catalytic domain"/>
    <property type="match status" value="1"/>
</dbReference>
<evidence type="ECO:0000259" key="16">
    <source>
        <dbReference type="Pfam" id="PF02875"/>
    </source>
</evidence>
<keyword evidence="11 14" id="KW-0131">Cell cycle</keyword>
<keyword evidence="10 14" id="KW-0573">Peptidoglycan synthesis</keyword>
<evidence type="ECO:0000256" key="4">
    <source>
        <dbReference type="ARBA" id="ARBA00022490"/>
    </source>
</evidence>
<organism evidence="18 19">
    <name type="scientific">Holospora elegans E1</name>
    <dbReference type="NCBI Taxonomy" id="1427503"/>
    <lineage>
        <taxon>Bacteria</taxon>
        <taxon>Pseudomonadati</taxon>
        <taxon>Pseudomonadota</taxon>
        <taxon>Alphaproteobacteria</taxon>
        <taxon>Holosporales</taxon>
        <taxon>Holosporaceae</taxon>
        <taxon>Holospora</taxon>
    </lineage>
</organism>
<dbReference type="SUPFAM" id="SSF53244">
    <property type="entry name" value="MurD-like peptide ligases, peptide-binding domain"/>
    <property type="match status" value="1"/>
</dbReference>
<dbReference type="InterPro" id="IPR036615">
    <property type="entry name" value="Mur_ligase_C_dom_sf"/>
</dbReference>
<keyword evidence="5 14" id="KW-0436">Ligase</keyword>
<comment type="subcellular location">
    <subcellularLocation>
        <location evidence="1 14">Cytoplasm</location>
    </subcellularLocation>
</comment>
<evidence type="ECO:0000313" key="19">
    <source>
        <dbReference type="Proteomes" id="UP000024842"/>
    </source>
</evidence>
<accession>A0A023DXA6</accession>
<evidence type="ECO:0000256" key="9">
    <source>
        <dbReference type="ARBA" id="ARBA00022960"/>
    </source>
</evidence>
<keyword evidence="19" id="KW-1185">Reference proteome</keyword>
<comment type="function">
    <text evidence="14">Cell wall formation.</text>
</comment>
<keyword evidence="9 14" id="KW-0133">Cell shape</keyword>
<dbReference type="Gene3D" id="3.40.50.720">
    <property type="entry name" value="NAD(P)-binding Rossmann-like Domain"/>
    <property type="match status" value="1"/>
</dbReference>
<dbReference type="OrthoDB" id="9804126at2"/>
<dbReference type="GO" id="GO:0051301">
    <property type="term" value="P:cell division"/>
    <property type="evidence" value="ECO:0007669"/>
    <property type="project" value="UniProtKB-KW"/>
</dbReference>
<dbReference type="Pfam" id="PF08245">
    <property type="entry name" value="Mur_ligase_M"/>
    <property type="match status" value="1"/>
</dbReference>
<comment type="caution">
    <text evidence="18">The sequence shown here is derived from an EMBL/GenBank/DDBJ whole genome shotgun (WGS) entry which is preliminary data.</text>
</comment>
<keyword evidence="8 14" id="KW-0067">ATP-binding</keyword>